<evidence type="ECO:0000313" key="5">
    <source>
        <dbReference type="EMBL" id="SFV26414.1"/>
    </source>
</evidence>
<keyword evidence="3" id="KW-0732">Signal</keyword>
<dbReference type="InterPro" id="IPR000914">
    <property type="entry name" value="SBP_5_dom"/>
</dbReference>
<dbReference type="Proteomes" id="UP000199423">
    <property type="component" value="Unassembled WGS sequence"/>
</dbReference>
<evidence type="ECO:0000259" key="4">
    <source>
        <dbReference type="Pfam" id="PF00496"/>
    </source>
</evidence>
<proteinExistence type="inferred from homology"/>
<dbReference type="GO" id="GO:0015833">
    <property type="term" value="P:peptide transport"/>
    <property type="evidence" value="ECO:0007669"/>
    <property type="project" value="TreeGrafter"/>
</dbReference>
<accession>A0A1I7MVI6</accession>
<dbReference type="CDD" id="cd08497">
    <property type="entry name" value="MbnE-like"/>
    <property type="match status" value="1"/>
</dbReference>
<sequence length="635" mass="71251">MTRVPGSPSARTTTLLPVTFVTALALLFSVSCARIASAEPRHGLSVFGELKYPADFQHFDYVNPDAPKGGRMVTMGTGGANTFDTLNQFILKGDAAQGLDLLFDALMVRAQDEPDAVYGLVAKSADVAPDKMSVTFKLRPEAKFSDGSPLTAEDVAFSFAILKEKGHPAISMTLHDVVSAEALDKETVRYTFKGTLVRDLPIIVAQLPVLSKAYYTTQPFEETSLKPPLGSGPYKIKSFNPGTDITYSRREDYWAKDLPVNKGRYNLDEIRYDYYRDRNIELEAVKSGNTDLREEFSSISWATGYDIPAVREGRLIKVSLPDDRPSGAQGYFLNTRRDKFKDPRVRQALDLVFDFEWSNKKLFYGLYKRTTSYFENSDMKATGKPSPEELALLEPYKDKLSPEVFDEPYTPPVTDGSGNNRDNLKKARDLLIAAGWKPGSDNFLHNEKGERLTIEFLDFEAMFERITVPYTENLKRIGVDASWRLVDPAQYERRVKAFDFDIATQRYSLRLTPGIEMRSYWGSEAAKTDGSFNLAGISDPVIDDLVDKVVAAKSRAELVTATRSIDRVLRAGHYWVPHWYKASYGIAYWNKYARPAVQPKYDAGILDTWWYDPAKAAALSSGKPTAQTQEQPAKP</sequence>
<dbReference type="GO" id="GO:0043190">
    <property type="term" value="C:ATP-binding cassette (ABC) transporter complex"/>
    <property type="evidence" value="ECO:0007669"/>
    <property type="project" value="InterPro"/>
</dbReference>
<dbReference type="Gene3D" id="3.10.105.10">
    <property type="entry name" value="Dipeptide-binding Protein, Domain 3"/>
    <property type="match status" value="1"/>
</dbReference>
<gene>
    <name evidence="5" type="ORF">SAMN04488557_0466</name>
</gene>
<dbReference type="AlphaFoldDB" id="A0A1I7MVI6"/>
<dbReference type="Pfam" id="PF00496">
    <property type="entry name" value="SBP_bac_5"/>
    <property type="match status" value="1"/>
</dbReference>
<dbReference type="Gene3D" id="3.40.190.10">
    <property type="entry name" value="Periplasmic binding protein-like II"/>
    <property type="match status" value="1"/>
</dbReference>
<evidence type="ECO:0000313" key="6">
    <source>
        <dbReference type="Proteomes" id="UP000199423"/>
    </source>
</evidence>
<dbReference type="InterPro" id="IPR030678">
    <property type="entry name" value="Peptide/Ni-bd"/>
</dbReference>
<organism evidence="5 6">
    <name type="scientific">Hyphomicrobium facile</name>
    <dbReference type="NCBI Taxonomy" id="51670"/>
    <lineage>
        <taxon>Bacteria</taxon>
        <taxon>Pseudomonadati</taxon>
        <taxon>Pseudomonadota</taxon>
        <taxon>Alphaproteobacteria</taxon>
        <taxon>Hyphomicrobiales</taxon>
        <taxon>Hyphomicrobiaceae</taxon>
        <taxon>Hyphomicrobium</taxon>
    </lineage>
</organism>
<evidence type="ECO:0000256" key="2">
    <source>
        <dbReference type="ARBA" id="ARBA00005695"/>
    </source>
</evidence>
<dbReference type="GO" id="GO:0042884">
    <property type="term" value="P:microcin transport"/>
    <property type="evidence" value="ECO:0007669"/>
    <property type="project" value="TreeGrafter"/>
</dbReference>
<dbReference type="PANTHER" id="PTHR30290:SF64">
    <property type="entry name" value="ABC TRANSPORTER PERIPLASMIC BINDING PROTEIN"/>
    <property type="match status" value="1"/>
</dbReference>
<dbReference type="SUPFAM" id="SSF53850">
    <property type="entry name" value="Periplasmic binding protein-like II"/>
    <property type="match status" value="1"/>
</dbReference>
<dbReference type="InterPro" id="IPR039424">
    <property type="entry name" value="SBP_5"/>
</dbReference>
<dbReference type="PANTHER" id="PTHR30290">
    <property type="entry name" value="PERIPLASMIC BINDING COMPONENT OF ABC TRANSPORTER"/>
    <property type="match status" value="1"/>
</dbReference>
<evidence type="ECO:0000256" key="1">
    <source>
        <dbReference type="ARBA" id="ARBA00004418"/>
    </source>
</evidence>
<comment type="similarity">
    <text evidence="2">Belongs to the bacterial solute-binding protein 5 family.</text>
</comment>
<dbReference type="STRING" id="51670.SAMN04488557_0466"/>
<protein>
    <submittedName>
        <fullName evidence="5">Microcin C transport system substrate-binding protein</fullName>
    </submittedName>
</protein>
<comment type="subcellular location">
    <subcellularLocation>
        <location evidence="1">Periplasm</location>
    </subcellularLocation>
</comment>
<keyword evidence="6" id="KW-1185">Reference proteome</keyword>
<dbReference type="GO" id="GO:1904680">
    <property type="term" value="F:peptide transmembrane transporter activity"/>
    <property type="evidence" value="ECO:0007669"/>
    <property type="project" value="TreeGrafter"/>
</dbReference>
<dbReference type="RefSeq" id="WP_092863641.1">
    <property type="nucleotide sequence ID" value="NZ_FPCH01000001.1"/>
</dbReference>
<name>A0A1I7MVI6_9HYPH</name>
<evidence type="ECO:0000256" key="3">
    <source>
        <dbReference type="ARBA" id="ARBA00022729"/>
    </source>
</evidence>
<dbReference type="OrthoDB" id="9803988at2"/>
<dbReference type="PIRSF" id="PIRSF002741">
    <property type="entry name" value="MppA"/>
    <property type="match status" value="1"/>
</dbReference>
<dbReference type="EMBL" id="FPCH01000001">
    <property type="protein sequence ID" value="SFV26414.1"/>
    <property type="molecule type" value="Genomic_DNA"/>
</dbReference>
<reference evidence="6" key="1">
    <citation type="submission" date="2016-10" db="EMBL/GenBank/DDBJ databases">
        <authorList>
            <person name="Varghese N."/>
            <person name="Submissions S."/>
        </authorList>
    </citation>
    <scope>NUCLEOTIDE SEQUENCE [LARGE SCALE GENOMIC DNA]</scope>
    <source>
        <strain evidence="6">DSM 1565</strain>
    </source>
</reference>
<dbReference type="PROSITE" id="PS51257">
    <property type="entry name" value="PROKAR_LIPOPROTEIN"/>
    <property type="match status" value="1"/>
</dbReference>
<feature type="domain" description="Solute-binding protein family 5" evidence="4">
    <location>
        <begin position="117"/>
        <end position="526"/>
    </location>
</feature>
<dbReference type="GO" id="GO:0030288">
    <property type="term" value="C:outer membrane-bounded periplasmic space"/>
    <property type="evidence" value="ECO:0007669"/>
    <property type="project" value="TreeGrafter"/>
</dbReference>